<proteinExistence type="predicted"/>
<dbReference type="Proteomes" id="UP000501690">
    <property type="component" value="Linkage Group LG6"/>
</dbReference>
<organism evidence="2 3">
    <name type="scientific">Vigna unguiculata</name>
    <name type="common">Cowpea</name>
    <dbReference type="NCBI Taxonomy" id="3917"/>
    <lineage>
        <taxon>Eukaryota</taxon>
        <taxon>Viridiplantae</taxon>
        <taxon>Streptophyta</taxon>
        <taxon>Embryophyta</taxon>
        <taxon>Tracheophyta</taxon>
        <taxon>Spermatophyta</taxon>
        <taxon>Magnoliopsida</taxon>
        <taxon>eudicotyledons</taxon>
        <taxon>Gunneridae</taxon>
        <taxon>Pentapetalae</taxon>
        <taxon>rosids</taxon>
        <taxon>fabids</taxon>
        <taxon>Fabales</taxon>
        <taxon>Fabaceae</taxon>
        <taxon>Papilionoideae</taxon>
        <taxon>50 kb inversion clade</taxon>
        <taxon>NPAAA clade</taxon>
        <taxon>indigoferoid/millettioid clade</taxon>
        <taxon>Phaseoleae</taxon>
        <taxon>Vigna</taxon>
    </lineage>
</organism>
<feature type="compositionally biased region" description="Basic residues" evidence="1">
    <location>
        <begin position="1"/>
        <end position="14"/>
    </location>
</feature>
<protein>
    <submittedName>
        <fullName evidence="2">Uncharacterized protein</fullName>
    </submittedName>
</protein>
<gene>
    <name evidence="2" type="ORF">DEO72_LG6g520</name>
</gene>
<reference evidence="2 3" key="1">
    <citation type="submission" date="2019-04" db="EMBL/GenBank/DDBJ databases">
        <title>An improved genome assembly and genetic linkage map for asparagus bean, Vigna unguiculata ssp. sesquipedialis.</title>
        <authorList>
            <person name="Xia Q."/>
            <person name="Zhang R."/>
            <person name="Dong Y."/>
        </authorList>
    </citation>
    <scope>NUCLEOTIDE SEQUENCE [LARGE SCALE GENOMIC DNA]</scope>
    <source>
        <tissue evidence="2">Leaf</tissue>
    </source>
</reference>
<sequence>MAGKSSKGRNKKGSQHISSTSEPAVHSDLPVKNNDEGTLESTKADMAEAAAIGDSIGVNPELKEHETATSEGSQQKQGEMD</sequence>
<keyword evidence="3" id="KW-1185">Reference proteome</keyword>
<dbReference type="AlphaFoldDB" id="A0A4D6M794"/>
<evidence type="ECO:0000256" key="1">
    <source>
        <dbReference type="SAM" id="MobiDB-lite"/>
    </source>
</evidence>
<accession>A0A4D6M794</accession>
<evidence type="ECO:0000313" key="2">
    <source>
        <dbReference type="EMBL" id="QCD95824.1"/>
    </source>
</evidence>
<feature type="compositionally biased region" description="Polar residues" evidence="1">
    <location>
        <begin position="69"/>
        <end position="81"/>
    </location>
</feature>
<name>A0A4D6M794_VIGUN</name>
<evidence type="ECO:0000313" key="3">
    <source>
        <dbReference type="Proteomes" id="UP000501690"/>
    </source>
</evidence>
<dbReference type="EMBL" id="CP039350">
    <property type="protein sequence ID" value="QCD95824.1"/>
    <property type="molecule type" value="Genomic_DNA"/>
</dbReference>
<feature type="region of interest" description="Disordered" evidence="1">
    <location>
        <begin position="1"/>
        <end position="81"/>
    </location>
</feature>